<feature type="transmembrane region" description="Helical" evidence="1">
    <location>
        <begin position="34"/>
        <end position="54"/>
    </location>
</feature>
<keyword evidence="1" id="KW-0812">Transmembrane</keyword>
<proteinExistence type="predicted"/>
<name>A0ABW5PJI9_9BACL</name>
<evidence type="ECO:0000313" key="2">
    <source>
        <dbReference type="EMBL" id="MFD2614512.1"/>
    </source>
</evidence>
<feature type="transmembrane region" description="Helical" evidence="1">
    <location>
        <begin position="136"/>
        <end position="154"/>
    </location>
</feature>
<organism evidence="2 3">
    <name type="scientific">Paenibacillus gansuensis</name>
    <dbReference type="NCBI Taxonomy" id="306542"/>
    <lineage>
        <taxon>Bacteria</taxon>
        <taxon>Bacillati</taxon>
        <taxon>Bacillota</taxon>
        <taxon>Bacilli</taxon>
        <taxon>Bacillales</taxon>
        <taxon>Paenibacillaceae</taxon>
        <taxon>Paenibacillus</taxon>
    </lineage>
</organism>
<sequence length="164" mass="19271">MRGGGIIIVIILGIVLGFRALYRLYKMSNYLRFTLYLLFWFGYPFLAYNLYLYIQQQENEHIRMWLLMPVMLSSLIWLFFGLMMNKKVENIQNNINYMDKFSRRRRILGLIISTIALSAWIGGFNSYFGESDGVDILGSFILSLVFWIGILYLSTGKPFRKIDS</sequence>
<evidence type="ECO:0000313" key="3">
    <source>
        <dbReference type="Proteomes" id="UP001597541"/>
    </source>
</evidence>
<keyword evidence="3" id="KW-1185">Reference proteome</keyword>
<reference evidence="3" key="1">
    <citation type="journal article" date="2019" name="Int. J. Syst. Evol. Microbiol.">
        <title>The Global Catalogue of Microorganisms (GCM) 10K type strain sequencing project: providing services to taxonomists for standard genome sequencing and annotation.</title>
        <authorList>
            <consortium name="The Broad Institute Genomics Platform"/>
            <consortium name="The Broad Institute Genome Sequencing Center for Infectious Disease"/>
            <person name="Wu L."/>
            <person name="Ma J."/>
        </authorList>
    </citation>
    <scope>NUCLEOTIDE SEQUENCE [LARGE SCALE GENOMIC DNA]</scope>
    <source>
        <strain evidence="3">KCTC 3950</strain>
    </source>
</reference>
<dbReference type="RefSeq" id="WP_377605451.1">
    <property type="nucleotide sequence ID" value="NZ_JBHUME010000012.1"/>
</dbReference>
<dbReference type="Proteomes" id="UP001597541">
    <property type="component" value="Unassembled WGS sequence"/>
</dbReference>
<keyword evidence="1" id="KW-0472">Membrane</keyword>
<keyword evidence="1" id="KW-1133">Transmembrane helix</keyword>
<feature type="transmembrane region" description="Helical" evidence="1">
    <location>
        <begin position="6"/>
        <end position="22"/>
    </location>
</feature>
<feature type="transmembrane region" description="Helical" evidence="1">
    <location>
        <begin position="106"/>
        <end position="124"/>
    </location>
</feature>
<protein>
    <submittedName>
        <fullName evidence="2">Uncharacterized protein</fullName>
    </submittedName>
</protein>
<gene>
    <name evidence="2" type="ORF">ACFSUF_19035</name>
</gene>
<comment type="caution">
    <text evidence="2">The sequence shown here is derived from an EMBL/GenBank/DDBJ whole genome shotgun (WGS) entry which is preliminary data.</text>
</comment>
<evidence type="ECO:0000256" key="1">
    <source>
        <dbReference type="SAM" id="Phobius"/>
    </source>
</evidence>
<accession>A0ABW5PJI9</accession>
<dbReference type="EMBL" id="JBHUME010000012">
    <property type="protein sequence ID" value="MFD2614512.1"/>
    <property type="molecule type" value="Genomic_DNA"/>
</dbReference>
<feature type="transmembrane region" description="Helical" evidence="1">
    <location>
        <begin position="66"/>
        <end position="85"/>
    </location>
</feature>